<name>A0A9W8A238_9FUNG</name>
<dbReference type="Proteomes" id="UP001150569">
    <property type="component" value="Unassembled WGS sequence"/>
</dbReference>
<dbReference type="EMBL" id="JANBPT010000422">
    <property type="protein sequence ID" value="KAJ1921296.1"/>
    <property type="molecule type" value="Genomic_DNA"/>
</dbReference>
<evidence type="ECO:0000313" key="1">
    <source>
        <dbReference type="EMBL" id="KAJ1921296.1"/>
    </source>
</evidence>
<comment type="caution">
    <text evidence="1">The sequence shown here is derived from an EMBL/GenBank/DDBJ whole genome shotgun (WGS) entry which is preliminary data.</text>
</comment>
<proteinExistence type="predicted"/>
<reference evidence="1" key="1">
    <citation type="submission" date="2022-07" db="EMBL/GenBank/DDBJ databases">
        <title>Phylogenomic reconstructions and comparative analyses of Kickxellomycotina fungi.</title>
        <authorList>
            <person name="Reynolds N.K."/>
            <person name="Stajich J.E."/>
            <person name="Barry K."/>
            <person name="Grigoriev I.V."/>
            <person name="Crous P."/>
            <person name="Smith M.E."/>
        </authorList>
    </citation>
    <scope>NUCLEOTIDE SEQUENCE</scope>
    <source>
        <strain evidence="1">RSA 861</strain>
    </source>
</reference>
<evidence type="ECO:0000313" key="2">
    <source>
        <dbReference type="Proteomes" id="UP001150569"/>
    </source>
</evidence>
<dbReference type="AlphaFoldDB" id="A0A9W8A238"/>
<protein>
    <submittedName>
        <fullName evidence="1">Uncharacterized protein</fullName>
    </submittedName>
</protein>
<sequence>MKALFYPEFIVRAMYRYGITPLGNYDLGGLEMVWGDYPRRNENYGAQHMAKPENPRRHENWVFRFGQASGALSARFIAARPESRRINDQARPITLTVVPLHTALEQDPTAAALQYGHTPFLISLAKYLTAPGFEMTLQELLPQVIPPAHLQLARKFLPSGSSLESNLNHLIQTHVPRAMVAGLAGLGHLQPLHDFIAAYDPEGTRHLAVTDLVRKGLEPVDILHPWLVTAAVAAAQANQMEVLKALNSQLPISERQMALAAVINLKWWEAKDHLCSLRSDNDPKCETGSEGYVAHEKQADHYFDNYGPVYFRRNIGISYLHYEPMHGDLDKV</sequence>
<accession>A0A9W8A238</accession>
<organism evidence="1 2">
    <name type="scientific">Tieghemiomyces parasiticus</name>
    <dbReference type="NCBI Taxonomy" id="78921"/>
    <lineage>
        <taxon>Eukaryota</taxon>
        <taxon>Fungi</taxon>
        <taxon>Fungi incertae sedis</taxon>
        <taxon>Zoopagomycota</taxon>
        <taxon>Kickxellomycotina</taxon>
        <taxon>Dimargaritomycetes</taxon>
        <taxon>Dimargaritales</taxon>
        <taxon>Dimargaritaceae</taxon>
        <taxon>Tieghemiomyces</taxon>
    </lineage>
</organism>
<keyword evidence="2" id="KW-1185">Reference proteome</keyword>
<gene>
    <name evidence="1" type="ORF">IWQ60_006792</name>
</gene>